<evidence type="ECO:0000256" key="1">
    <source>
        <dbReference type="ARBA" id="ARBA00022729"/>
    </source>
</evidence>
<keyword evidence="1 4" id="KW-0732">Signal</keyword>
<dbReference type="PANTHER" id="PTHR35089:SF1">
    <property type="entry name" value="CHAPERONE PROTEIN SKP"/>
    <property type="match status" value="1"/>
</dbReference>
<dbReference type="InterPro" id="IPR024930">
    <property type="entry name" value="Skp_dom_sf"/>
</dbReference>
<evidence type="ECO:0000256" key="4">
    <source>
        <dbReference type="SAM" id="SignalP"/>
    </source>
</evidence>
<dbReference type="SUPFAM" id="SSF111384">
    <property type="entry name" value="OmpH-like"/>
    <property type="match status" value="1"/>
</dbReference>
<proteinExistence type="inferred from homology"/>
<dbReference type="PANTHER" id="PTHR35089">
    <property type="entry name" value="CHAPERONE PROTEIN SKP"/>
    <property type="match status" value="1"/>
</dbReference>
<reference evidence="5" key="2">
    <citation type="submission" date="2023-01" db="EMBL/GenBank/DDBJ databases">
        <title>Draft genome sequence of Agaribacter marinus strain NBRC 110023.</title>
        <authorList>
            <person name="Sun Q."/>
            <person name="Mori K."/>
        </authorList>
    </citation>
    <scope>NUCLEOTIDE SEQUENCE</scope>
    <source>
        <strain evidence="5">NBRC 110023</strain>
    </source>
</reference>
<dbReference type="GO" id="GO:0051082">
    <property type="term" value="F:unfolded protein binding"/>
    <property type="evidence" value="ECO:0007669"/>
    <property type="project" value="InterPro"/>
</dbReference>
<dbReference type="GO" id="GO:0005829">
    <property type="term" value="C:cytosol"/>
    <property type="evidence" value="ECO:0007669"/>
    <property type="project" value="TreeGrafter"/>
</dbReference>
<evidence type="ECO:0000256" key="3">
    <source>
        <dbReference type="SAM" id="Coils"/>
    </source>
</evidence>
<evidence type="ECO:0000313" key="6">
    <source>
        <dbReference type="Proteomes" id="UP001156601"/>
    </source>
</evidence>
<organism evidence="5 6">
    <name type="scientific">Agaribacter marinus</name>
    <dbReference type="NCBI Taxonomy" id="1431249"/>
    <lineage>
        <taxon>Bacteria</taxon>
        <taxon>Pseudomonadati</taxon>
        <taxon>Pseudomonadota</taxon>
        <taxon>Gammaproteobacteria</taxon>
        <taxon>Alteromonadales</taxon>
        <taxon>Alteromonadaceae</taxon>
        <taxon>Agaribacter</taxon>
    </lineage>
</organism>
<protein>
    <submittedName>
        <fullName evidence="5">Outer membrane protein</fullName>
    </submittedName>
</protein>
<comment type="similarity">
    <text evidence="2">Belongs to the skp family.</text>
</comment>
<accession>A0AA37SWD1</accession>
<gene>
    <name evidence="5" type="ORF">GCM10007852_17350</name>
</gene>
<dbReference type="RefSeq" id="WP_284217105.1">
    <property type="nucleotide sequence ID" value="NZ_BSOT01000005.1"/>
</dbReference>
<feature type="signal peptide" evidence="4">
    <location>
        <begin position="1"/>
        <end position="25"/>
    </location>
</feature>
<feature type="chain" id="PRO_5041287312" evidence="4">
    <location>
        <begin position="26"/>
        <end position="171"/>
    </location>
</feature>
<evidence type="ECO:0000256" key="2">
    <source>
        <dbReference type="PIRNR" id="PIRNR002094"/>
    </source>
</evidence>
<sequence>MKTLNKGLAFFALVGFSVMSVAANAAEKIAVVNMQLIIQSLPQVAAVEQAINEEFKDQRQELQKLQSDGNFMMEKLQREAATMSEDEKVKLQTQIQELSQQLQQKGQPLQQSIQRRTNEERQKLIILIRQAIASIAEAEGYDLIVDASAVSFAKPEYDISSKILDQVSKAN</sequence>
<dbReference type="GO" id="GO:0050821">
    <property type="term" value="P:protein stabilization"/>
    <property type="evidence" value="ECO:0007669"/>
    <property type="project" value="TreeGrafter"/>
</dbReference>
<comment type="caution">
    <text evidence="5">The sequence shown here is derived from an EMBL/GenBank/DDBJ whole genome shotgun (WGS) entry which is preliminary data.</text>
</comment>
<evidence type="ECO:0000313" key="5">
    <source>
        <dbReference type="EMBL" id="GLR70827.1"/>
    </source>
</evidence>
<dbReference type="InterPro" id="IPR005632">
    <property type="entry name" value="Chaperone_Skp"/>
</dbReference>
<dbReference type="SMART" id="SM00935">
    <property type="entry name" value="OmpH"/>
    <property type="match status" value="1"/>
</dbReference>
<dbReference type="AlphaFoldDB" id="A0AA37SWD1"/>
<dbReference type="Pfam" id="PF03938">
    <property type="entry name" value="OmpH"/>
    <property type="match status" value="1"/>
</dbReference>
<dbReference type="EMBL" id="BSOT01000005">
    <property type="protein sequence ID" value="GLR70827.1"/>
    <property type="molecule type" value="Genomic_DNA"/>
</dbReference>
<feature type="coiled-coil region" evidence="3">
    <location>
        <begin position="48"/>
        <end position="101"/>
    </location>
</feature>
<reference evidence="5" key="1">
    <citation type="journal article" date="2014" name="Int. J. Syst. Evol. Microbiol.">
        <title>Complete genome sequence of Corynebacterium casei LMG S-19264T (=DSM 44701T), isolated from a smear-ripened cheese.</title>
        <authorList>
            <consortium name="US DOE Joint Genome Institute (JGI-PGF)"/>
            <person name="Walter F."/>
            <person name="Albersmeier A."/>
            <person name="Kalinowski J."/>
            <person name="Ruckert C."/>
        </authorList>
    </citation>
    <scope>NUCLEOTIDE SEQUENCE</scope>
    <source>
        <strain evidence="5">NBRC 110023</strain>
    </source>
</reference>
<keyword evidence="3" id="KW-0175">Coiled coil</keyword>
<dbReference type="Gene3D" id="3.30.910.20">
    <property type="entry name" value="Skp domain"/>
    <property type="match status" value="1"/>
</dbReference>
<name>A0AA37SWD1_9ALTE</name>
<dbReference type="PIRSF" id="PIRSF002094">
    <property type="entry name" value="OMP26_Skp"/>
    <property type="match status" value="1"/>
</dbReference>
<dbReference type="Proteomes" id="UP001156601">
    <property type="component" value="Unassembled WGS sequence"/>
</dbReference>
<keyword evidence="6" id="KW-1185">Reference proteome</keyword>